<dbReference type="AlphaFoldDB" id="A0A6C0JD30"/>
<dbReference type="EMBL" id="MN740374">
    <property type="protein sequence ID" value="QHU03303.1"/>
    <property type="molecule type" value="Genomic_DNA"/>
</dbReference>
<keyword evidence="3" id="KW-0812">Transmembrane</keyword>
<dbReference type="InterPro" id="IPR006387">
    <property type="entry name" value="CPW_WPC_dom"/>
</dbReference>
<dbReference type="Pfam" id="PF09717">
    <property type="entry name" value="CPW_WPC"/>
    <property type="match status" value="1"/>
</dbReference>
<feature type="region of interest" description="Disordered" evidence="2">
    <location>
        <begin position="151"/>
        <end position="170"/>
    </location>
</feature>
<proteinExistence type="predicted"/>
<feature type="transmembrane region" description="Helical" evidence="3">
    <location>
        <begin position="411"/>
        <end position="432"/>
    </location>
</feature>
<evidence type="ECO:0000256" key="2">
    <source>
        <dbReference type="SAM" id="MobiDB-lite"/>
    </source>
</evidence>
<name>A0A6C0JD30_9ZZZZ</name>
<feature type="transmembrane region" description="Helical" evidence="3">
    <location>
        <begin position="444"/>
        <end position="465"/>
    </location>
</feature>
<keyword evidence="3" id="KW-0472">Membrane</keyword>
<evidence type="ECO:0000256" key="3">
    <source>
        <dbReference type="SAM" id="Phobius"/>
    </source>
</evidence>
<evidence type="ECO:0000313" key="5">
    <source>
        <dbReference type="EMBL" id="QHU03303.1"/>
    </source>
</evidence>
<feature type="domain" description="CPW-WPC" evidence="4">
    <location>
        <begin position="249"/>
        <end position="304"/>
    </location>
</feature>
<protein>
    <recommendedName>
        <fullName evidence="4">CPW-WPC domain-containing protein</fullName>
    </recommendedName>
</protein>
<evidence type="ECO:0000259" key="4">
    <source>
        <dbReference type="Pfam" id="PF09717"/>
    </source>
</evidence>
<evidence type="ECO:0000256" key="1">
    <source>
        <dbReference type="SAM" id="Coils"/>
    </source>
</evidence>
<reference evidence="5" key="1">
    <citation type="journal article" date="2020" name="Nature">
        <title>Giant virus diversity and host interactions through global metagenomics.</title>
        <authorList>
            <person name="Schulz F."/>
            <person name="Roux S."/>
            <person name="Paez-Espino D."/>
            <person name="Jungbluth S."/>
            <person name="Walsh D.A."/>
            <person name="Denef V.J."/>
            <person name="McMahon K.D."/>
            <person name="Konstantinidis K.T."/>
            <person name="Eloe-Fadrosh E.A."/>
            <person name="Kyrpides N.C."/>
            <person name="Woyke T."/>
        </authorList>
    </citation>
    <scope>NUCLEOTIDE SEQUENCE</scope>
    <source>
        <strain evidence="5">GVMAG-M-3300026093-6</strain>
    </source>
</reference>
<accession>A0A6C0JD30</accession>
<feature type="coiled-coil region" evidence="1">
    <location>
        <begin position="371"/>
        <end position="398"/>
    </location>
</feature>
<keyword evidence="1" id="KW-0175">Coiled coil</keyword>
<sequence>MSVSRKWEDRTKGCLFGYTNKGGICDPPSGYSRGCSYSFNGLKSYNEGEFNNWVNILKNRNCTNVAELGSCPDGWTLKNREGDTDICVSDNSGNNGTCNHTNNNPARFTKGFEKEKWAKETCNTIWKNTEVLKVGEKANIDREAVRKHLESEYTRRENERKKQEELDRKNWEKTQKRIAEERRTENKRREEEKRELERLKNLEERRVNQGNVTAPPFSEDLVRTDINELNNKIEMLINDINNIETDLGTCPDGWVLEKTDKNRNYCNSEGSGNYSRRCGKKGWFSEKNEESKKNWSTRCRAQFTNKTNLKVGQRAPNYYNRGQELRKMYNKLKTLVTLRNTLLSGMIDDYNTDTKLLGDKGIHLDKSTLLVKNQESEIDRNEGKLDNINSDILTLRREIQIGENDFKEKSFIAFFLKNVFIFLLVAILIALLVKNQTIESNTGIIAGIVVSSVLLLVCLYNYVIYSNRNVNIFHKRDWVKPVHEEQ</sequence>
<keyword evidence="3" id="KW-1133">Transmembrane helix</keyword>
<organism evidence="5">
    <name type="scientific">viral metagenome</name>
    <dbReference type="NCBI Taxonomy" id="1070528"/>
    <lineage>
        <taxon>unclassified sequences</taxon>
        <taxon>metagenomes</taxon>
        <taxon>organismal metagenomes</taxon>
    </lineage>
</organism>